<dbReference type="EMBL" id="BTSX01000002">
    <property type="protein sequence ID" value="GMS84795.1"/>
    <property type="molecule type" value="Genomic_DNA"/>
</dbReference>
<protein>
    <submittedName>
        <fullName evidence="1">Uncharacterized protein</fullName>
    </submittedName>
</protein>
<dbReference type="AlphaFoldDB" id="A0AAV5SXH1"/>
<accession>A0AAV5SXH1</accession>
<gene>
    <name evidence="1" type="ORF">PENTCL1PPCAC_6970</name>
</gene>
<keyword evidence="2" id="KW-1185">Reference proteome</keyword>
<reference evidence="1" key="1">
    <citation type="submission" date="2023-10" db="EMBL/GenBank/DDBJ databases">
        <title>Genome assembly of Pristionchus species.</title>
        <authorList>
            <person name="Yoshida K."/>
            <person name="Sommer R.J."/>
        </authorList>
    </citation>
    <scope>NUCLEOTIDE SEQUENCE</scope>
    <source>
        <strain evidence="1">RS0144</strain>
    </source>
</reference>
<organism evidence="1 2">
    <name type="scientific">Pristionchus entomophagus</name>
    <dbReference type="NCBI Taxonomy" id="358040"/>
    <lineage>
        <taxon>Eukaryota</taxon>
        <taxon>Metazoa</taxon>
        <taxon>Ecdysozoa</taxon>
        <taxon>Nematoda</taxon>
        <taxon>Chromadorea</taxon>
        <taxon>Rhabditida</taxon>
        <taxon>Rhabditina</taxon>
        <taxon>Diplogasteromorpha</taxon>
        <taxon>Diplogasteroidea</taxon>
        <taxon>Neodiplogasteridae</taxon>
        <taxon>Pristionchus</taxon>
    </lineage>
</organism>
<feature type="non-terminal residue" evidence="1">
    <location>
        <position position="61"/>
    </location>
</feature>
<evidence type="ECO:0000313" key="2">
    <source>
        <dbReference type="Proteomes" id="UP001432027"/>
    </source>
</evidence>
<dbReference type="Proteomes" id="UP001432027">
    <property type="component" value="Unassembled WGS sequence"/>
</dbReference>
<name>A0AAV5SXH1_9BILA</name>
<feature type="non-terminal residue" evidence="1">
    <location>
        <position position="1"/>
    </location>
</feature>
<sequence>NMVMMLKLIELGNHQVHIRDSFTFRKSLQQFQFIPMVIISYSPLLITHRLCSTSDNLSCRH</sequence>
<comment type="caution">
    <text evidence="1">The sequence shown here is derived from an EMBL/GenBank/DDBJ whole genome shotgun (WGS) entry which is preliminary data.</text>
</comment>
<proteinExistence type="predicted"/>
<evidence type="ECO:0000313" key="1">
    <source>
        <dbReference type="EMBL" id="GMS84795.1"/>
    </source>
</evidence>